<proteinExistence type="predicted"/>
<dbReference type="AlphaFoldDB" id="A0A6G0ZI83"/>
<reference evidence="1 2" key="1">
    <citation type="submission" date="2019-08" db="EMBL/GenBank/DDBJ databases">
        <title>Whole genome of Aphis craccivora.</title>
        <authorList>
            <person name="Voronova N.V."/>
            <person name="Shulinski R.S."/>
            <person name="Bandarenka Y.V."/>
            <person name="Zhorov D.G."/>
            <person name="Warner D."/>
        </authorList>
    </citation>
    <scope>NUCLEOTIDE SEQUENCE [LARGE SCALE GENOMIC DNA]</scope>
    <source>
        <strain evidence="1">180601</strain>
        <tissue evidence="1">Whole Body</tissue>
    </source>
</reference>
<keyword evidence="2" id="KW-1185">Reference proteome</keyword>
<dbReference type="EMBL" id="VUJU01000384">
    <property type="protein sequence ID" value="KAF0770811.1"/>
    <property type="molecule type" value="Genomic_DNA"/>
</dbReference>
<evidence type="ECO:0000313" key="2">
    <source>
        <dbReference type="Proteomes" id="UP000478052"/>
    </source>
</evidence>
<dbReference type="Proteomes" id="UP000478052">
    <property type="component" value="Unassembled WGS sequence"/>
</dbReference>
<comment type="caution">
    <text evidence="1">The sequence shown here is derived from an EMBL/GenBank/DDBJ whole genome shotgun (WGS) entry which is preliminary data.</text>
</comment>
<gene>
    <name evidence="1" type="ORF">FWK35_00009170</name>
</gene>
<feature type="non-terminal residue" evidence="1">
    <location>
        <position position="262"/>
    </location>
</feature>
<sequence length="262" mass="31228">MKEKNQLILYKNYVKYLDAYKWQCVNKKCTAKMYVDRDNMKMIVKDESLHNHENEPESVRNKNNFSNQLKRKCEDELSDRQKLSTTKFKNILNILNCLLVLIHRSLSIEYKDPNSEIELWLKWIFGLPLLNAEEVSESFIEDFMSVVPDDPRLKKFCDYICDHYIDETSKFNQKMWASSSTSSKRTTNSCKSFHSKLNTQFNKAHPNIFLFSHVLNLKIQTDTYIIRGLDNTKIKTIFEDYLNKKIDRFKYIKLASKHYSEK</sequence>
<dbReference type="OrthoDB" id="6123510at2759"/>
<evidence type="ECO:0000313" key="1">
    <source>
        <dbReference type="EMBL" id="KAF0770811.1"/>
    </source>
</evidence>
<accession>A0A6G0ZI83</accession>
<organism evidence="1 2">
    <name type="scientific">Aphis craccivora</name>
    <name type="common">Cowpea aphid</name>
    <dbReference type="NCBI Taxonomy" id="307492"/>
    <lineage>
        <taxon>Eukaryota</taxon>
        <taxon>Metazoa</taxon>
        <taxon>Ecdysozoa</taxon>
        <taxon>Arthropoda</taxon>
        <taxon>Hexapoda</taxon>
        <taxon>Insecta</taxon>
        <taxon>Pterygota</taxon>
        <taxon>Neoptera</taxon>
        <taxon>Paraneoptera</taxon>
        <taxon>Hemiptera</taxon>
        <taxon>Sternorrhyncha</taxon>
        <taxon>Aphidomorpha</taxon>
        <taxon>Aphidoidea</taxon>
        <taxon>Aphididae</taxon>
        <taxon>Aphidini</taxon>
        <taxon>Aphis</taxon>
        <taxon>Aphis</taxon>
    </lineage>
</organism>
<name>A0A6G0ZI83_APHCR</name>
<protein>
    <submittedName>
        <fullName evidence="1">MULE domain-containing protein</fullName>
    </submittedName>
</protein>